<sequence length="83" mass="9279">MVLCLAGILLLLQCLCGVVGEVVACSGMVPMVYMNDKIFITNFRPFGDATTLNTKAFWKAIYTIEQLNRRAGTLFSQNLENRM</sequence>
<dbReference type="OrthoDB" id="187139at2759"/>
<feature type="signal peptide" evidence="1">
    <location>
        <begin position="1"/>
        <end position="20"/>
    </location>
</feature>
<keyword evidence="2" id="KW-0456">Lyase</keyword>
<name>A0A2U1LYR5_ARTAN</name>
<feature type="chain" id="PRO_5015656854" evidence="1">
    <location>
        <begin position="21"/>
        <end position="83"/>
    </location>
</feature>
<keyword evidence="1" id="KW-0732">Signal</keyword>
<keyword evidence="3" id="KW-1185">Reference proteome</keyword>
<gene>
    <name evidence="2" type="ORF">CTI12_AA438280</name>
</gene>
<evidence type="ECO:0000256" key="1">
    <source>
        <dbReference type="SAM" id="SignalP"/>
    </source>
</evidence>
<evidence type="ECO:0000313" key="3">
    <source>
        <dbReference type="Proteomes" id="UP000245207"/>
    </source>
</evidence>
<protein>
    <submittedName>
        <fullName evidence="2">Pectin lyase-like superfamily protein</fullName>
    </submittedName>
</protein>
<organism evidence="2 3">
    <name type="scientific">Artemisia annua</name>
    <name type="common">Sweet wormwood</name>
    <dbReference type="NCBI Taxonomy" id="35608"/>
    <lineage>
        <taxon>Eukaryota</taxon>
        <taxon>Viridiplantae</taxon>
        <taxon>Streptophyta</taxon>
        <taxon>Embryophyta</taxon>
        <taxon>Tracheophyta</taxon>
        <taxon>Spermatophyta</taxon>
        <taxon>Magnoliopsida</taxon>
        <taxon>eudicotyledons</taxon>
        <taxon>Gunneridae</taxon>
        <taxon>Pentapetalae</taxon>
        <taxon>asterids</taxon>
        <taxon>campanulids</taxon>
        <taxon>Asterales</taxon>
        <taxon>Asteraceae</taxon>
        <taxon>Asteroideae</taxon>
        <taxon>Anthemideae</taxon>
        <taxon>Artemisiinae</taxon>
        <taxon>Artemisia</taxon>
    </lineage>
</organism>
<dbReference type="STRING" id="35608.A0A2U1LYR5"/>
<evidence type="ECO:0000313" key="2">
    <source>
        <dbReference type="EMBL" id="PWA54156.1"/>
    </source>
</evidence>
<proteinExistence type="predicted"/>
<comment type="caution">
    <text evidence="2">The sequence shown here is derived from an EMBL/GenBank/DDBJ whole genome shotgun (WGS) entry which is preliminary data.</text>
</comment>
<dbReference type="EMBL" id="PKPP01007169">
    <property type="protein sequence ID" value="PWA54156.1"/>
    <property type="molecule type" value="Genomic_DNA"/>
</dbReference>
<reference evidence="2 3" key="1">
    <citation type="journal article" date="2018" name="Mol. Plant">
        <title>The genome of Artemisia annua provides insight into the evolution of Asteraceae family and artemisinin biosynthesis.</title>
        <authorList>
            <person name="Shen Q."/>
            <person name="Zhang L."/>
            <person name="Liao Z."/>
            <person name="Wang S."/>
            <person name="Yan T."/>
            <person name="Shi P."/>
            <person name="Liu M."/>
            <person name="Fu X."/>
            <person name="Pan Q."/>
            <person name="Wang Y."/>
            <person name="Lv Z."/>
            <person name="Lu X."/>
            <person name="Zhang F."/>
            <person name="Jiang W."/>
            <person name="Ma Y."/>
            <person name="Chen M."/>
            <person name="Hao X."/>
            <person name="Li L."/>
            <person name="Tang Y."/>
            <person name="Lv G."/>
            <person name="Zhou Y."/>
            <person name="Sun X."/>
            <person name="Brodelius P.E."/>
            <person name="Rose J.K.C."/>
            <person name="Tang K."/>
        </authorList>
    </citation>
    <scope>NUCLEOTIDE SEQUENCE [LARGE SCALE GENOMIC DNA]</scope>
    <source>
        <strain evidence="3">cv. Huhao1</strain>
        <tissue evidence="2">Leaf</tissue>
    </source>
</reference>
<dbReference type="Proteomes" id="UP000245207">
    <property type="component" value="Unassembled WGS sequence"/>
</dbReference>
<dbReference type="GO" id="GO:0016829">
    <property type="term" value="F:lyase activity"/>
    <property type="evidence" value="ECO:0007669"/>
    <property type="project" value="UniProtKB-KW"/>
</dbReference>
<dbReference type="AlphaFoldDB" id="A0A2U1LYR5"/>
<accession>A0A2U1LYR5</accession>